<dbReference type="GO" id="GO:0032259">
    <property type="term" value="P:methylation"/>
    <property type="evidence" value="ECO:0007669"/>
    <property type="project" value="UniProtKB-KW"/>
</dbReference>
<reference evidence="2 3" key="1">
    <citation type="submission" date="2018-09" db="EMBL/GenBank/DDBJ databases">
        <authorList>
            <person name="Zhu H."/>
        </authorList>
    </citation>
    <scope>NUCLEOTIDE SEQUENCE [LARGE SCALE GENOMIC DNA]</scope>
    <source>
        <strain evidence="2 3">K2W22B-5</strain>
    </source>
</reference>
<dbReference type="EMBL" id="QYUL01000001">
    <property type="protein sequence ID" value="RJF84202.1"/>
    <property type="molecule type" value="Genomic_DNA"/>
</dbReference>
<sequence>MIVNRNDINQTNALVKTGRAIDHHEIGMLQIIARAMGDNIEFLDIGANFGVYALGLAAHVGPKGKVHAFEAQRIIFNMLAGSVALNAITNVHCHNVAVGKGDGKIEVPQYDYSKPLNFGSIEFSAQQNEALTQKRSYDMDKVEFVKLVNIDSYGFEMASLIKIDAEGMEIDILDGAAETIKRCRPVMFIEFLKVDRYRLRHQIENFGYAVHESGVNYLCIPHELGARIKVSTALRPPT</sequence>
<dbReference type="Pfam" id="PF05050">
    <property type="entry name" value="Methyltransf_21"/>
    <property type="match status" value="1"/>
</dbReference>
<dbReference type="GO" id="GO:0008168">
    <property type="term" value="F:methyltransferase activity"/>
    <property type="evidence" value="ECO:0007669"/>
    <property type="project" value="UniProtKB-KW"/>
</dbReference>
<gene>
    <name evidence="2" type="ORF">D3877_06365</name>
</gene>
<name>A0A418W2E7_9PROT</name>
<accession>A0A418W2E7</accession>
<dbReference type="Proteomes" id="UP000283458">
    <property type="component" value="Unassembled WGS sequence"/>
</dbReference>
<dbReference type="InterPro" id="IPR006342">
    <property type="entry name" value="FkbM_mtfrase"/>
</dbReference>
<dbReference type="AlphaFoldDB" id="A0A418W2E7"/>
<proteinExistence type="predicted"/>
<dbReference type="NCBIfam" id="TIGR01444">
    <property type="entry name" value="fkbM_fam"/>
    <property type="match status" value="1"/>
</dbReference>
<protein>
    <submittedName>
        <fullName evidence="2">FkbM family methyltransferase</fullName>
    </submittedName>
</protein>
<dbReference type="InterPro" id="IPR029063">
    <property type="entry name" value="SAM-dependent_MTases_sf"/>
</dbReference>
<dbReference type="PANTHER" id="PTHR34203:SF15">
    <property type="entry name" value="SLL1173 PROTEIN"/>
    <property type="match status" value="1"/>
</dbReference>
<keyword evidence="3" id="KW-1185">Reference proteome</keyword>
<dbReference type="PANTHER" id="PTHR34203">
    <property type="entry name" value="METHYLTRANSFERASE, FKBM FAMILY PROTEIN"/>
    <property type="match status" value="1"/>
</dbReference>
<keyword evidence="2" id="KW-0489">Methyltransferase</keyword>
<dbReference type="InterPro" id="IPR052514">
    <property type="entry name" value="SAM-dependent_MTase"/>
</dbReference>
<feature type="domain" description="Methyltransferase FkbM" evidence="1">
    <location>
        <begin position="44"/>
        <end position="198"/>
    </location>
</feature>
<dbReference type="Gene3D" id="3.40.50.150">
    <property type="entry name" value="Vaccinia Virus protein VP39"/>
    <property type="match status" value="1"/>
</dbReference>
<keyword evidence="2" id="KW-0808">Transferase</keyword>
<evidence type="ECO:0000259" key="1">
    <source>
        <dbReference type="Pfam" id="PF05050"/>
    </source>
</evidence>
<evidence type="ECO:0000313" key="2">
    <source>
        <dbReference type="EMBL" id="RJF84202.1"/>
    </source>
</evidence>
<dbReference type="SUPFAM" id="SSF53335">
    <property type="entry name" value="S-adenosyl-L-methionine-dependent methyltransferases"/>
    <property type="match status" value="1"/>
</dbReference>
<organism evidence="2 3">
    <name type="scientific">Azospirillum cavernae</name>
    <dbReference type="NCBI Taxonomy" id="2320860"/>
    <lineage>
        <taxon>Bacteria</taxon>
        <taxon>Pseudomonadati</taxon>
        <taxon>Pseudomonadota</taxon>
        <taxon>Alphaproteobacteria</taxon>
        <taxon>Rhodospirillales</taxon>
        <taxon>Azospirillaceae</taxon>
        <taxon>Azospirillum</taxon>
    </lineage>
</organism>
<evidence type="ECO:0000313" key="3">
    <source>
        <dbReference type="Proteomes" id="UP000283458"/>
    </source>
</evidence>
<comment type="caution">
    <text evidence="2">The sequence shown here is derived from an EMBL/GenBank/DDBJ whole genome shotgun (WGS) entry which is preliminary data.</text>
</comment>